<dbReference type="InterPro" id="IPR043128">
    <property type="entry name" value="Rev_trsase/Diguanyl_cyclase"/>
</dbReference>
<dbReference type="HOGENOM" id="CLU_000445_11_3_6"/>
<keyword evidence="5" id="KW-1185">Reference proteome</keyword>
<dbReference type="GO" id="GO:1902201">
    <property type="term" value="P:negative regulation of bacterial-type flagellum-dependent cell motility"/>
    <property type="evidence" value="ECO:0007669"/>
    <property type="project" value="TreeGrafter"/>
</dbReference>
<evidence type="ECO:0000313" key="4">
    <source>
        <dbReference type="EMBL" id="ABC30854.1"/>
    </source>
</evidence>
<feature type="domain" description="GGDEF" evidence="3">
    <location>
        <begin position="187"/>
        <end position="311"/>
    </location>
</feature>
<dbReference type="AlphaFoldDB" id="Q2SES0"/>
<dbReference type="PANTHER" id="PTHR45138">
    <property type="entry name" value="REGULATORY COMPONENTS OF SENSORY TRANSDUCTION SYSTEM"/>
    <property type="match status" value="1"/>
</dbReference>
<dbReference type="InterPro" id="IPR029787">
    <property type="entry name" value="Nucleotide_cyclase"/>
</dbReference>
<dbReference type="OrthoDB" id="9803824at2"/>
<evidence type="ECO:0000256" key="2">
    <source>
        <dbReference type="ARBA" id="ARBA00034247"/>
    </source>
</evidence>
<accession>Q2SES0</accession>
<dbReference type="PROSITE" id="PS50887">
    <property type="entry name" value="GGDEF"/>
    <property type="match status" value="1"/>
</dbReference>
<sequence>MSTEDLQKAFQLSAELLQNQSYHDLTQNLISFLRSIEGVDEVSAYEIFSATPAAGTGGENQRDTLVRRFPLISNDDFDNQNADVLRKLVAESQGGVGYWVGSVAPVIYYDVAGAMEPRRIVLIKGAVSAHDFEVIRGLFGVYSNQVALLDARERDPLTRLLNRDSMDRVLEQVVDFYHLKQPEKETQSSWLALLDIDHASFSHDDDGEETLLHVSALLKKGFRSSDLLFRFDGEEFVVIVNQTDKDGVETSLERFRKDVASHPFPAGKINVSIGFTRVDPDYSAPLLIESADQALYQAKTGASNAIVYNDALRHKQSPMDDVECY</sequence>
<dbReference type="Gene3D" id="3.30.70.270">
    <property type="match status" value="1"/>
</dbReference>
<dbReference type="eggNOG" id="COG3706">
    <property type="taxonomic scope" value="Bacteria"/>
</dbReference>
<name>Q2SES0_HAHCH</name>
<dbReference type="KEGG" id="hch:HCH_04145"/>
<protein>
    <recommendedName>
        <fullName evidence="1">diguanylate cyclase</fullName>
        <ecNumber evidence="1">2.7.7.65</ecNumber>
    </recommendedName>
</protein>
<dbReference type="InterPro" id="IPR000160">
    <property type="entry name" value="GGDEF_dom"/>
</dbReference>
<dbReference type="Proteomes" id="UP000000238">
    <property type="component" value="Chromosome"/>
</dbReference>
<evidence type="ECO:0000259" key="3">
    <source>
        <dbReference type="PROSITE" id="PS50887"/>
    </source>
</evidence>
<dbReference type="CDD" id="cd01949">
    <property type="entry name" value="GGDEF"/>
    <property type="match status" value="1"/>
</dbReference>
<reference evidence="4 5" key="1">
    <citation type="journal article" date="2005" name="Nucleic Acids Res.">
        <title>Genomic blueprint of Hahella chejuensis, a marine microbe producing an algicidal agent.</title>
        <authorList>
            <person name="Jeong H."/>
            <person name="Yim J.H."/>
            <person name="Lee C."/>
            <person name="Choi S.-H."/>
            <person name="Park Y.K."/>
            <person name="Yoon S.H."/>
            <person name="Hur C.-G."/>
            <person name="Kang H.-Y."/>
            <person name="Kim D."/>
            <person name="Lee H.H."/>
            <person name="Park K.H."/>
            <person name="Park S.-H."/>
            <person name="Park H.-S."/>
            <person name="Lee H.K."/>
            <person name="Oh T.K."/>
            <person name="Kim J.F."/>
        </authorList>
    </citation>
    <scope>NUCLEOTIDE SEQUENCE [LARGE SCALE GENOMIC DNA]</scope>
    <source>
        <strain evidence="4 5">KCTC 2396</strain>
    </source>
</reference>
<evidence type="ECO:0000313" key="5">
    <source>
        <dbReference type="Proteomes" id="UP000000238"/>
    </source>
</evidence>
<organism evidence="4 5">
    <name type="scientific">Hahella chejuensis (strain KCTC 2396)</name>
    <dbReference type="NCBI Taxonomy" id="349521"/>
    <lineage>
        <taxon>Bacteria</taxon>
        <taxon>Pseudomonadati</taxon>
        <taxon>Pseudomonadota</taxon>
        <taxon>Gammaproteobacteria</taxon>
        <taxon>Oceanospirillales</taxon>
        <taxon>Hahellaceae</taxon>
        <taxon>Hahella</taxon>
    </lineage>
</organism>
<dbReference type="EC" id="2.7.7.65" evidence="1"/>
<dbReference type="GO" id="GO:0043709">
    <property type="term" value="P:cell adhesion involved in single-species biofilm formation"/>
    <property type="evidence" value="ECO:0007669"/>
    <property type="project" value="TreeGrafter"/>
</dbReference>
<dbReference type="EMBL" id="CP000155">
    <property type="protein sequence ID" value="ABC30854.1"/>
    <property type="molecule type" value="Genomic_DNA"/>
</dbReference>
<dbReference type="PANTHER" id="PTHR45138:SF9">
    <property type="entry name" value="DIGUANYLATE CYCLASE DGCM-RELATED"/>
    <property type="match status" value="1"/>
</dbReference>
<comment type="catalytic activity">
    <reaction evidence="2">
        <text>2 GTP = 3',3'-c-di-GMP + 2 diphosphate</text>
        <dbReference type="Rhea" id="RHEA:24898"/>
        <dbReference type="ChEBI" id="CHEBI:33019"/>
        <dbReference type="ChEBI" id="CHEBI:37565"/>
        <dbReference type="ChEBI" id="CHEBI:58805"/>
        <dbReference type="EC" id="2.7.7.65"/>
    </reaction>
</comment>
<dbReference type="STRING" id="349521.HCH_04145"/>
<dbReference type="SMART" id="SM00267">
    <property type="entry name" value="GGDEF"/>
    <property type="match status" value="1"/>
</dbReference>
<proteinExistence type="predicted"/>
<dbReference type="InterPro" id="IPR050469">
    <property type="entry name" value="Diguanylate_Cyclase"/>
</dbReference>
<dbReference type="GO" id="GO:0005886">
    <property type="term" value="C:plasma membrane"/>
    <property type="evidence" value="ECO:0007669"/>
    <property type="project" value="TreeGrafter"/>
</dbReference>
<dbReference type="Pfam" id="PF00990">
    <property type="entry name" value="GGDEF"/>
    <property type="match status" value="1"/>
</dbReference>
<dbReference type="SUPFAM" id="SSF55073">
    <property type="entry name" value="Nucleotide cyclase"/>
    <property type="match status" value="1"/>
</dbReference>
<dbReference type="GO" id="GO:0052621">
    <property type="term" value="F:diguanylate cyclase activity"/>
    <property type="evidence" value="ECO:0007669"/>
    <property type="project" value="UniProtKB-EC"/>
</dbReference>
<dbReference type="RefSeq" id="WP_011397921.1">
    <property type="nucleotide sequence ID" value="NC_007645.1"/>
</dbReference>
<dbReference type="NCBIfam" id="TIGR00254">
    <property type="entry name" value="GGDEF"/>
    <property type="match status" value="1"/>
</dbReference>
<evidence type="ECO:0000256" key="1">
    <source>
        <dbReference type="ARBA" id="ARBA00012528"/>
    </source>
</evidence>
<gene>
    <name evidence="4" type="ordered locus">HCH_04145</name>
</gene>